<dbReference type="RefSeq" id="WP_252855994.1">
    <property type="nucleotide sequence ID" value="NZ_JAMXLR010000092.1"/>
</dbReference>
<gene>
    <name evidence="1" type="ORF">NG895_28620</name>
</gene>
<dbReference type="AlphaFoldDB" id="A0A9X2FGF8"/>
<organism evidence="1 2">
    <name type="scientific">Aeoliella straminimaris</name>
    <dbReference type="NCBI Taxonomy" id="2954799"/>
    <lineage>
        <taxon>Bacteria</taxon>
        <taxon>Pseudomonadati</taxon>
        <taxon>Planctomycetota</taxon>
        <taxon>Planctomycetia</taxon>
        <taxon>Pirellulales</taxon>
        <taxon>Lacipirellulaceae</taxon>
        <taxon>Aeoliella</taxon>
    </lineage>
</organism>
<comment type="caution">
    <text evidence="1">The sequence shown here is derived from an EMBL/GenBank/DDBJ whole genome shotgun (WGS) entry which is preliminary data.</text>
</comment>
<dbReference type="Proteomes" id="UP001155241">
    <property type="component" value="Unassembled WGS sequence"/>
</dbReference>
<evidence type="ECO:0000313" key="2">
    <source>
        <dbReference type="Proteomes" id="UP001155241"/>
    </source>
</evidence>
<keyword evidence="2" id="KW-1185">Reference proteome</keyword>
<accession>A0A9X2FGF8</accession>
<dbReference type="EMBL" id="JAMXLR010000092">
    <property type="protein sequence ID" value="MCO6047888.1"/>
    <property type="molecule type" value="Genomic_DNA"/>
</dbReference>
<reference evidence="1" key="1">
    <citation type="submission" date="2022-06" db="EMBL/GenBank/DDBJ databases">
        <title>Aeoliella straminimaris, a novel planctomycete from sediments.</title>
        <authorList>
            <person name="Vitorino I.R."/>
            <person name="Lage O.M."/>
        </authorList>
    </citation>
    <scope>NUCLEOTIDE SEQUENCE</scope>
    <source>
        <strain evidence="1">ICT_H6.2</strain>
    </source>
</reference>
<proteinExistence type="predicted"/>
<name>A0A9X2FGF8_9BACT</name>
<sequence length="59" mass="6616">MSSPKTLCDWSKSDLAKRSEELAELVRDAGYYCAKCARVANDKRVLCKSKKLPQPAKVK</sequence>
<evidence type="ECO:0000313" key="1">
    <source>
        <dbReference type="EMBL" id="MCO6047888.1"/>
    </source>
</evidence>
<protein>
    <submittedName>
        <fullName evidence="1">Uncharacterized protein</fullName>
    </submittedName>
</protein>